<protein>
    <submittedName>
        <fullName evidence="1">Uncharacterized protein</fullName>
    </submittedName>
</protein>
<dbReference type="EMBL" id="VWCJ01000033">
    <property type="protein sequence ID" value="KAA4990370.1"/>
    <property type="molecule type" value="Genomic_DNA"/>
</dbReference>
<sequence length="393" mass="44575">MKNLFLIILFLILGLNLSTAVCYILLAIAFVGSLIYLFCTKSKISYRKEIDFIPFSFFLIWIYGIVIGFFNGNKSEYIIANFAGMFCYILYYFLVLFKVSVSSLVKILLVATISTSTIASVYYIFDIIGIDSSFLNNFLGEINQGSSTGQLRAYFTGLTVGFTIWVLSFMYLLIGKSEKNLFLFEGIKSRNYIWLFLLTTFILYFATASKGFMLSGVFYFLVLPVLLYGKKMVSGKMSPSFFLFIVFILLVIGVLVVFDYSNIVTKMFDSEDSSNALRYLQLTYIVDDITILGKGLGAIIPNFSRSDEAEYGFELSYINLIHKFGIFACVLFFNWAYVLFKASLNVYHRKNVFNSSLSLGCMGYLFPSAGNPLLMHPACVILNCIALYLLRKK</sequence>
<comment type="caution">
    <text evidence="1">The sequence shown here is derived from an EMBL/GenBank/DDBJ whole genome shotgun (WGS) entry which is preliminary data.</text>
</comment>
<name>A0A3E5CYH9_BACFG</name>
<accession>A0A3E5CYH9</accession>
<evidence type="ECO:0000313" key="1">
    <source>
        <dbReference type="EMBL" id="KAA4990370.1"/>
    </source>
</evidence>
<dbReference type="AlphaFoldDB" id="A0A3E5CYH9"/>
<dbReference type="RefSeq" id="WP_005809388.1">
    <property type="nucleotide sequence ID" value="NZ_CP119603.1"/>
</dbReference>
<dbReference type="Proteomes" id="UP000460666">
    <property type="component" value="Unassembled WGS sequence"/>
</dbReference>
<reference evidence="1 2" key="1">
    <citation type="journal article" date="2019" name="Nat. Med.">
        <title>A library of human gut bacterial isolates paired with longitudinal multiomics data enables mechanistic microbiome research.</title>
        <authorList>
            <person name="Poyet M."/>
            <person name="Groussin M."/>
            <person name="Gibbons S.M."/>
            <person name="Avila-Pacheco J."/>
            <person name="Jiang X."/>
            <person name="Kearney S.M."/>
            <person name="Perrotta A.R."/>
            <person name="Berdy B."/>
            <person name="Zhao S."/>
            <person name="Lieberman T.D."/>
            <person name="Swanson P.K."/>
            <person name="Smith M."/>
            <person name="Roesemann S."/>
            <person name="Alexander J.E."/>
            <person name="Rich S.A."/>
            <person name="Livny J."/>
            <person name="Vlamakis H."/>
            <person name="Clish C."/>
            <person name="Bullock K."/>
            <person name="Deik A."/>
            <person name="Scott J."/>
            <person name="Pierce K.A."/>
            <person name="Xavier R.J."/>
            <person name="Alm E.J."/>
        </authorList>
    </citation>
    <scope>NUCLEOTIDE SEQUENCE [LARGE SCALE GENOMIC DNA]</scope>
    <source>
        <strain evidence="1 2">BIOML-A46</strain>
    </source>
</reference>
<gene>
    <name evidence="1" type="ORF">F2Z89_22865</name>
</gene>
<evidence type="ECO:0000313" key="2">
    <source>
        <dbReference type="Proteomes" id="UP000460666"/>
    </source>
</evidence>
<proteinExistence type="predicted"/>
<organism evidence="1 2">
    <name type="scientific">Bacteroides fragilis</name>
    <dbReference type="NCBI Taxonomy" id="817"/>
    <lineage>
        <taxon>Bacteria</taxon>
        <taxon>Pseudomonadati</taxon>
        <taxon>Bacteroidota</taxon>
        <taxon>Bacteroidia</taxon>
        <taxon>Bacteroidales</taxon>
        <taxon>Bacteroidaceae</taxon>
        <taxon>Bacteroides</taxon>
    </lineage>
</organism>